<dbReference type="InterPro" id="IPR027417">
    <property type="entry name" value="P-loop_NTPase"/>
</dbReference>
<dbReference type="InterPro" id="IPR019734">
    <property type="entry name" value="TPR_rpt"/>
</dbReference>
<dbReference type="Gene3D" id="3.30.70.1230">
    <property type="entry name" value="Nucleotide cyclase"/>
    <property type="match status" value="2"/>
</dbReference>
<reference evidence="4 5" key="1">
    <citation type="submission" date="2015-07" db="EMBL/GenBank/DDBJ databases">
        <title>Whole genome sequence of Herpetosiphon geysericola DSM 7119.</title>
        <authorList>
            <person name="Hemp J."/>
            <person name="Ward L.M."/>
            <person name="Pace L.A."/>
            <person name="Fischer W.W."/>
        </authorList>
    </citation>
    <scope>NUCLEOTIDE SEQUENCE [LARGE SCALE GENOMIC DNA]</scope>
    <source>
        <strain evidence="4 5">DSM 7119</strain>
    </source>
</reference>
<name>A0A0P6YKR0_9CHLR</name>
<organism evidence="4 5">
    <name type="scientific">Herpetosiphon geysericola</name>
    <dbReference type="NCBI Taxonomy" id="70996"/>
    <lineage>
        <taxon>Bacteria</taxon>
        <taxon>Bacillati</taxon>
        <taxon>Chloroflexota</taxon>
        <taxon>Chloroflexia</taxon>
        <taxon>Herpetosiphonales</taxon>
        <taxon>Herpetosiphonaceae</taxon>
        <taxon>Herpetosiphon</taxon>
    </lineage>
</organism>
<dbReference type="Pfam" id="PF13191">
    <property type="entry name" value="AAA_16"/>
    <property type="match status" value="1"/>
</dbReference>
<dbReference type="InterPro" id="IPR001054">
    <property type="entry name" value="A/G_cyclase"/>
</dbReference>
<dbReference type="SMART" id="SM00028">
    <property type="entry name" value="TPR"/>
    <property type="match status" value="4"/>
</dbReference>
<sequence>MAANPQISSFLPRYVLQRLIDEQQLRQPLAEDQLATVLFADFAGFSRLSEQFAYDQTTILEYISDVLNDSFSQLIDTVIAHGGDVVKFAGDALIAIWMADDLEQLRQTTQLAAQCGLAIQASFTLPSTAERLAIRVQIGAGSISNFIVGGVNNHWEQLISGEALLQVHLLGSQTHAGQVVMSPEARSLIRQQGQGEDLRAQAFRLTALAENLPLPEINQPLPNYPTEQLTPFMPTAVIARINAGLHEWLAELRHLSVMFINVPALSFFTTLEQVQAAISALQTVIFRYEGSIDKLSVDDKGVSLLVAFGLPPLSHRDDAERAVRAALEASTALTKLSLTHTIGIATGPAFCGEIGNSQRREFTMIGDVVNRAARLMEANLAPILCDQTTAQASQQQVRFQVLPPILIKGKSQPITIYRPQQTNYSPDQIRPRRLIGRRRERGQIEQLFTQVQPTIQHLMLTGESGMGKSALLYEAVEIAEHYERQVLLITSSSLRQSAQYPGWRLLLEACLAVEQWPHQASQCYQLIIQRLHLPDQLAKSVQLLHDVLELPGRAESNAMLDQAQQVQIIHELIGHALSQLHQQKPLVLCIDNLQWFDSLALNTLEQLLQQQPEIILITTSPVKLAGLAAQQVLHLQALDPVACIAVVAQSLGVQAIPPSVASFINQRAAGHPLWSIELAQALRNAGMIRINNGICKLDQFSQLEKLNLPSTIQGVLVSRIDQLPPQPQLTLKIASVIGHEFQLAVLEAIYPLAHEREHIAAHLQLLIQQGFIHEASEGYQFSQAIIHDVAYSLLLFGQRRALHRAIAEWYVSEHPHLVEAGSSLLAHHWSHAIDPDEPESRQPAIEALQRAGEQTLLRCSYREAIPFFERALHLLAVDDDFAAQQQIVRMQFNLSQARWRLGDHSMALTNLDSALVTAQRIGDGVGEADVLRQFGNIAYVQGDLYTAQQHFLASVNRARHANYHSGIISGVSNVGVVAFARGDYQVAREAYREGLATSREQGHDFGIAVNQLNLGGLAIVEQAWDEARHYLYQALNLGYTKHMTLVCLHSLVALAEWRLATNQAEASANLIQIVLHHEAIDSEIHAAIDKLKPQLIQILGETQWLILSQRPTTPFEQIIPAIVQELATEQP</sequence>
<accession>A0A0P6YKR0</accession>
<dbReference type="RefSeq" id="WP_054533751.1">
    <property type="nucleotide sequence ID" value="NZ_LGKP01000012.1"/>
</dbReference>
<keyword evidence="2" id="KW-0067">ATP-binding</keyword>
<dbReference type="InterPro" id="IPR041664">
    <property type="entry name" value="AAA_16"/>
</dbReference>
<dbReference type="GO" id="GO:0005524">
    <property type="term" value="F:ATP binding"/>
    <property type="evidence" value="ECO:0007669"/>
    <property type="project" value="UniProtKB-KW"/>
</dbReference>
<keyword evidence="5" id="KW-1185">Reference proteome</keyword>
<dbReference type="GO" id="GO:0004016">
    <property type="term" value="F:adenylate cyclase activity"/>
    <property type="evidence" value="ECO:0007669"/>
    <property type="project" value="TreeGrafter"/>
</dbReference>
<dbReference type="SUPFAM" id="SSF55073">
    <property type="entry name" value="Nucleotide cyclase"/>
    <property type="match status" value="2"/>
</dbReference>
<dbReference type="OrthoDB" id="134626at2"/>
<dbReference type="InterPro" id="IPR029787">
    <property type="entry name" value="Nucleotide_cyclase"/>
</dbReference>
<gene>
    <name evidence="4" type="ORF">SE18_07180</name>
</gene>
<dbReference type="Gene3D" id="1.25.40.10">
    <property type="entry name" value="Tetratricopeptide repeat domain"/>
    <property type="match status" value="1"/>
</dbReference>
<comment type="caution">
    <text evidence="4">The sequence shown here is derived from an EMBL/GenBank/DDBJ whole genome shotgun (WGS) entry which is preliminary data.</text>
</comment>
<dbReference type="SMART" id="SM00044">
    <property type="entry name" value="CYCc"/>
    <property type="match status" value="1"/>
</dbReference>
<evidence type="ECO:0000313" key="5">
    <source>
        <dbReference type="Proteomes" id="UP000050277"/>
    </source>
</evidence>
<dbReference type="PROSITE" id="PS50125">
    <property type="entry name" value="GUANYLATE_CYCLASE_2"/>
    <property type="match status" value="2"/>
</dbReference>
<feature type="domain" description="Guanylate cyclase" evidence="3">
    <location>
        <begin position="256"/>
        <end position="376"/>
    </location>
</feature>
<evidence type="ECO:0000259" key="3">
    <source>
        <dbReference type="PROSITE" id="PS50125"/>
    </source>
</evidence>
<dbReference type="Gene3D" id="3.40.50.300">
    <property type="entry name" value="P-loop containing nucleotide triphosphate hydrolases"/>
    <property type="match status" value="1"/>
</dbReference>
<evidence type="ECO:0000313" key="4">
    <source>
        <dbReference type="EMBL" id="KPL90383.1"/>
    </source>
</evidence>
<dbReference type="Pfam" id="PF00211">
    <property type="entry name" value="Guanylate_cyc"/>
    <property type="match status" value="1"/>
</dbReference>
<dbReference type="STRING" id="70996.SE18_07180"/>
<feature type="domain" description="Guanylate cyclase" evidence="3">
    <location>
        <begin position="36"/>
        <end position="149"/>
    </location>
</feature>
<dbReference type="InterPro" id="IPR011990">
    <property type="entry name" value="TPR-like_helical_dom_sf"/>
</dbReference>
<dbReference type="PANTHER" id="PTHR16305:SF28">
    <property type="entry name" value="GUANYLATE CYCLASE DOMAIN-CONTAINING PROTEIN"/>
    <property type="match status" value="1"/>
</dbReference>
<dbReference type="AlphaFoldDB" id="A0A0P6YKR0"/>
<dbReference type="GO" id="GO:0009190">
    <property type="term" value="P:cyclic nucleotide biosynthetic process"/>
    <property type="evidence" value="ECO:0007669"/>
    <property type="project" value="InterPro"/>
</dbReference>
<dbReference type="EMBL" id="LGKP01000012">
    <property type="protein sequence ID" value="KPL90383.1"/>
    <property type="molecule type" value="Genomic_DNA"/>
</dbReference>
<dbReference type="GO" id="GO:0005737">
    <property type="term" value="C:cytoplasm"/>
    <property type="evidence" value="ECO:0007669"/>
    <property type="project" value="TreeGrafter"/>
</dbReference>
<dbReference type="SUPFAM" id="SSF48452">
    <property type="entry name" value="TPR-like"/>
    <property type="match status" value="1"/>
</dbReference>
<keyword evidence="1" id="KW-0547">Nucleotide-binding</keyword>
<protein>
    <recommendedName>
        <fullName evidence="3">Guanylate cyclase domain-containing protein</fullName>
    </recommendedName>
</protein>
<dbReference type="SUPFAM" id="SSF52540">
    <property type="entry name" value="P-loop containing nucleoside triphosphate hydrolases"/>
    <property type="match status" value="1"/>
</dbReference>
<dbReference type="GO" id="GO:0035556">
    <property type="term" value="P:intracellular signal transduction"/>
    <property type="evidence" value="ECO:0007669"/>
    <property type="project" value="InterPro"/>
</dbReference>
<proteinExistence type="predicted"/>
<dbReference type="Proteomes" id="UP000050277">
    <property type="component" value="Unassembled WGS sequence"/>
</dbReference>
<dbReference type="CDD" id="cd07302">
    <property type="entry name" value="CHD"/>
    <property type="match status" value="2"/>
</dbReference>
<evidence type="ECO:0000256" key="1">
    <source>
        <dbReference type="ARBA" id="ARBA00022741"/>
    </source>
</evidence>
<evidence type="ECO:0000256" key="2">
    <source>
        <dbReference type="ARBA" id="ARBA00022840"/>
    </source>
</evidence>
<dbReference type="PANTHER" id="PTHR16305">
    <property type="entry name" value="TESTICULAR SOLUBLE ADENYLYL CYCLASE"/>
    <property type="match status" value="1"/>
</dbReference>